<comment type="caution">
    <text evidence="1">The sequence shown here is derived from an EMBL/GenBank/DDBJ whole genome shotgun (WGS) entry which is preliminary data.</text>
</comment>
<reference evidence="1" key="1">
    <citation type="submission" date="2020-07" db="EMBL/GenBank/DDBJ databases">
        <title>Clarias magur genome sequencing, assembly and annotation.</title>
        <authorList>
            <person name="Kushwaha B."/>
            <person name="Kumar R."/>
            <person name="Das P."/>
            <person name="Joshi C.G."/>
            <person name="Kumar D."/>
            <person name="Nagpure N.S."/>
            <person name="Pandey M."/>
            <person name="Agarwal S."/>
            <person name="Srivastava S."/>
            <person name="Singh M."/>
            <person name="Sahoo L."/>
            <person name="Jayasankar P."/>
            <person name="Meher P.K."/>
            <person name="Koringa P.G."/>
            <person name="Iquebal M.A."/>
            <person name="Das S.P."/>
            <person name="Bit A."/>
            <person name="Patnaik S."/>
            <person name="Patel N."/>
            <person name="Shah T.M."/>
            <person name="Hinsu A."/>
            <person name="Jena J.K."/>
        </authorList>
    </citation>
    <scope>NUCLEOTIDE SEQUENCE</scope>
    <source>
        <strain evidence="1">CIFAMagur01</strain>
        <tissue evidence="1">Testis</tissue>
    </source>
</reference>
<sequence length="64" mass="7554">MRSQPEAAMSHYTAGAYMRKFPTLVFLQFPRGRYPEERFTEAVCTEKMEYFRKDLKALKGEIEA</sequence>
<keyword evidence="2" id="KW-1185">Reference proteome</keyword>
<proteinExistence type="predicted"/>
<evidence type="ECO:0000313" key="2">
    <source>
        <dbReference type="Proteomes" id="UP000727407"/>
    </source>
</evidence>
<accession>A0A8J4X9W9</accession>
<dbReference type="AlphaFoldDB" id="A0A8J4X9W9"/>
<protein>
    <submittedName>
        <fullName evidence="1">Hydroperoxide isomerase ALOXE3-like</fullName>
    </submittedName>
</protein>
<organism evidence="1 2">
    <name type="scientific">Clarias magur</name>
    <name type="common">Asian catfish</name>
    <name type="synonym">Macropteronotus magur</name>
    <dbReference type="NCBI Taxonomy" id="1594786"/>
    <lineage>
        <taxon>Eukaryota</taxon>
        <taxon>Metazoa</taxon>
        <taxon>Chordata</taxon>
        <taxon>Craniata</taxon>
        <taxon>Vertebrata</taxon>
        <taxon>Euteleostomi</taxon>
        <taxon>Actinopterygii</taxon>
        <taxon>Neopterygii</taxon>
        <taxon>Teleostei</taxon>
        <taxon>Ostariophysi</taxon>
        <taxon>Siluriformes</taxon>
        <taxon>Clariidae</taxon>
        <taxon>Clarias</taxon>
    </lineage>
</organism>
<dbReference type="EMBL" id="QNUK01000187">
    <property type="protein sequence ID" value="KAF5898773.1"/>
    <property type="molecule type" value="Genomic_DNA"/>
</dbReference>
<dbReference type="Proteomes" id="UP000727407">
    <property type="component" value="Unassembled WGS sequence"/>
</dbReference>
<feature type="non-terminal residue" evidence="1">
    <location>
        <position position="1"/>
    </location>
</feature>
<gene>
    <name evidence="1" type="ORF">DAT39_011474</name>
</gene>
<evidence type="ECO:0000313" key="1">
    <source>
        <dbReference type="EMBL" id="KAF5898773.1"/>
    </source>
</evidence>
<name>A0A8J4X9W9_CLAMG</name>
<dbReference type="GO" id="GO:0016853">
    <property type="term" value="F:isomerase activity"/>
    <property type="evidence" value="ECO:0007669"/>
    <property type="project" value="UniProtKB-KW"/>
</dbReference>
<keyword evidence="1" id="KW-0413">Isomerase</keyword>